<dbReference type="InterPro" id="IPR036812">
    <property type="entry name" value="NAD(P)_OxRdtase_dom_sf"/>
</dbReference>
<feature type="region of interest" description="Disordered" evidence="1">
    <location>
        <begin position="1"/>
        <end position="23"/>
    </location>
</feature>
<feature type="non-terminal residue" evidence="3">
    <location>
        <position position="1"/>
    </location>
</feature>
<feature type="domain" description="NADP-dependent oxidoreductase" evidence="2">
    <location>
        <begin position="39"/>
        <end position="293"/>
    </location>
</feature>
<dbReference type="InterPro" id="IPR023210">
    <property type="entry name" value="NADP_OxRdtase_dom"/>
</dbReference>
<protein>
    <submittedName>
        <fullName evidence="3">Aldo/keto reductase</fullName>
    </submittedName>
</protein>
<dbReference type="CDD" id="cd19095">
    <property type="entry name" value="AKR_PA4992-like"/>
    <property type="match status" value="1"/>
</dbReference>
<organism evidence="3 4">
    <name type="scientific">Actinomadura adrarensis</name>
    <dbReference type="NCBI Taxonomy" id="1819600"/>
    <lineage>
        <taxon>Bacteria</taxon>
        <taxon>Bacillati</taxon>
        <taxon>Actinomycetota</taxon>
        <taxon>Actinomycetes</taxon>
        <taxon>Streptosporangiales</taxon>
        <taxon>Thermomonosporaceae</taxon>
        <taxon>Actinomadura</taxon>
    </lineage>
</organism>
<dbReference type="PANTHER" id="PTHR43312">
    <property type="entry name" value="D-THREO-ALDOSE 1-DEHYDROGENASE"/>
    <property type="match status" value="1"/>
</dbReference>
<dbReference type="Pfam" id="PF00248">
    <property type="entry name" value="Aldo_ket_red"/>
    <property type="match status" value="1"/>
</dbReference>
<name>A0ABW3CLH2_9ACTN</name>
<evidence type="ECO:0000313" key="4">
    <source>
        <dbReference type="Proteomes" id="UP001597083"/>
    </source>
</evidence>
<sequence>AVQAVGGTAGAGTGQDQDHGQDDLITREIPKTGERVPAVGLGTFMTFDKLPHADRRYIPRVLDAFWKGGGRVIDTSALYGMSEVNVGKYARSLRITDRMFLTDKSWVCGDYLNDHSHARRQFEQSLRRLHRRRLDVVQVHSLTNVAMVLPFLRELKEEGRIRYLGVTHHEIPEQLQAMERWVRTGDLDMIQVRYSIFMRAAEERLLRAAADNGVAVMVNMPMEKARLHALVEDEPVPAEFADPLEISSWAEFFLKFVISHPAVTCVLPATTNPAHAAENVKAMRGPLPNEAMRQDMVRYMRSVDGFSGIDQAAWYPGKVFKHGLVKL</sequence>
<evidence type="ECO:0000256" key="1">
    <source>
        <dbReference type="SAM" id="MobiDB-lite"/>
    </source>
</evidence>
<dbReference type="Gene3D" id="3.20.20.100">
    <property type="entry name" value="NADP-dependent oxidoreductase domain"/>
    <property type="match status" value="1"/>
</dbReference>
<reference evidence="4" key="1">
    <citation type="journal article" date="2019" name="Int. J. Syst. Evol. Microbiol.">
        <title>The Global Catalogue of Microorganisms (GCM) 10K type strain sequencing project: providing services to taxonomists for standard genome sequencing and annotation.</title>
        <authorList>
            <consortium name="The Broad Institute Genomics Platform"/>
            <consortium name="The Broad Institute Genome Sequencing Center for Infectious Disease"/>
            <person name="Wu L."/>
            <person name="Ma J."/>
        </authorList>
    </citation>
    <scope>NUCLEOTIDE SEQUENCE [LARGE SCALE GENOMIC DNA]</scope>
    <source>
        <strain evidence="4">JCM 31696</strain>
    </source>
</reference>
<dbReference type="PANTHER" id="PTHR43312:SF1">
    <property type="entry name" value="NADP-DEPENDENT OXIDOREDUCTASE DOMAIN-CONTAINING PROTEIN"/>
    <property type="match status" value="1"/>
</dbReference>
<gene>
    <name evidence="3" type="ORF">ACFQ07_24315</name>
</gene>
<dbReference type="EMBL" id="JBHTIR010003549">
    <property type="protein sequence ID" value="MFD0855388.1"/>
    <property type="molecule type" value="Genomic_DNA"/>
</dbReference>
<comment type="caution">
    <text evidence="3">The sequence shown here is derived from an EMBL/GenBank/DDBJ whole genome shotgun (WGS) entry which is preliminary data.</text>
</comment>
<dbReference type="SUPFAM" id="SSF51430">
    <property type="entry name" value="NAD(P)-linked oxidoreductase"/>
    <property type="match status" value="1"/>
</dbReference>
<evidence type="ECO:0000313" key="3">
    <source>
        <dbReference type="EMBL" id="MFD0855388.1"/>
    </source>
</evidence>
<dbReference type="InterPro" id="IPR053135">
    <property type="entry name" value="AKR2_Oxidoreductase"/>
</dbReference>
<keyword evidence="4" id="KW-1185">Reference proteome</keyword>
<accession>A0ABW3CLH2</accession>
<evidence type="ECO:0000259" key="2">
    <source>
        <dbReference type="Pfam" id="PF00248"/>
    </source>
</evidence>
<proteinExistence type="predicted"/>
<dbReference type="Proteomes" id="UP001597083">
    <property type="component" value="Unassembled WGS sequence"/>
</dbReference>